<feature type="chain" id="PRO_5044295737" description="Sleeping Beauty transposase HTH domain-containing protein" evidence="2">
    <location>
        <begin position="22"/>
        <end position="242"/>
    </location>
</feature>
<organism evidence="4 5">
    <name type="scientific">Esox lucius</name>
    <name type="common">Northern pike</name>
    <dbReference type="NCBI Taxonomy" id="8010"/>
    <lineage>
        <taxon>Eukaryota</taxon>
        <taxon>Metazoa</taxon>
        <taxon>Chordata</taxon>
        <taxon>Craniata</taxon>
        <taxon>Vertebrata</taxon>
        <taxon>Euteleostomi</taxon>
        <taxon>Actinopterygii</taxon>
        <taxon>Neopterygii</taxon>
        <taxon>Teleostei</taxon>
        <taxon>Protacanthopterygii</taxon>
        <taxon>Esociformes</taxon>
        <taxon>Esocidae</taxon>
        <taxon>Esox</taxon>
    </lineage>
</organism>
<protein>
    <recommendedName>
        <fullName evidence="3">Sleeping Beauty transposase HTH domain-containing protein</fullName>
    </recommendedName>
</protein>
<keyword evidence="5" id="KW-1185">Reference proteome</keyword>
<evidence type="ECO:0000256" key="2">
    <source>
        <dbReference type="SAM" id="SignalP"/>
    </source>
</evidence>
<dbReference type="InterPro" id="IPR036388">
    <property type="entry name" value="WH-like_DNA-bd_sf"/>
</dbReference>
<dbReference type="InterPro" id="IPR009057">
    <property type="entry name" value="Homeodomain-like_sf"/>
</dbReference>
<sequence>MGRRCVKFGVIALILVTGSLPWHLHGKELSEDLKKIIVALHKDGLGYKKVAKTLKLSCGMVAKTIQRFNRTGSTQNRPRHGRPKLNARAQRHTQRLSFGNRRVSALLQRLKGWGVSLSVLRPYAAYWNHVLWSDETKINVFGSDGDKRVWWKPGEENKDKCVLPTVKQGGGSFMVWGCMSATGTGELKFIKGTINANVYCDILNQSMIPSLWRLGHRAVFQHDNDPKHTSKTTTALLKKLRV</sequence>
<dbReference type="GO" id="GO:0003676">
    <property type="term" value="F:nucleic acid binding"/>
    <property type="evidence" value="ECO:0007669"/>
    <property type="project" value="InterPro"/>
</dbReference>
<dbReference type="AlphaFoldDB" id="A0AAY5KK33"/>
<dbReference type="InterPro" id="IPR057667">
    <property type="entry name" value="HTH_SB"/>
</dbReference>
<feature type="signal peptide" evidence="2">
    <location>
        <begin position="1"/>
        <end position="21"/>
    </location>
</feature>
<dbReference type="Proteomes" id="UP000265140">
    <property type="component" value="Chromosome 17"/>
</dbReference>
<evidence type="ECO:0000259" key="3">
    <source>
        <dbReference type="Pfam" id="PF25787"/>
    </source>
</evidence>
<feature type="compositionally biased region" description="Basic residues" evidence="1">
    <location>
        <begin position="77"/>
        <end position="90"/>
    </location>
</feature>
<evidence type="ECO:0000313" key="4">
    <source>
        <dbReference type="Ensembl" id="ENSELUP00000086777.1"/>
    </source>
</evidence>
<evidence type="ECO:0000256" key="1">
    <source>
        <dbReference type="SAM" id="MobiDB-lite"/>
    </source>
</evidence>
<feature type="region of interest" description="Disordered" evidence="1">
    <location>
        <begin position="70"/>
        <end position="90"/>
    </location>
</feature>
<reference evidence="4" key="2">
    <citation type="submission" date="2025-08" db="UniProtKB">
        <authorList>
            <consortium name="Ensembl"/>
        </authorList>
    </citation>
    <scope>IDENTIFICATION</scope>
</reference>
<proteinExistence type="predicted"/>
<reference evidence="4 5" key="1">
    <citation type="submission" date="2020-02" db="EMBL/GenBank/DDBJ databases">
        <title>Esox lucius (northern pike) genome, fEsoLuc1, primary haplotype.</title>
        <authorList>
            <person name="Myers G."/>
            <person name="Karagic N."/>
            <person name="Meyer A."/>
            <person name="Pippel M."/>
            <person name="Reichard M."/>
            <person name="Winkler S."/>
            <person name="Tracey A."/>
            <person name="Sims Y."/>
            <person name="Howe K."/>
            <person name="Rhie A."/>
            <person name="Formenti G."/>
            <person name="Durbin R."/>
            <person name="Fedrigo O."/>
            <person name="Jarvis E.D."/>
        </authorList>
    </citation>
    <scope>NUCLEOTIDE SEQUENCE [LARGE SCALE GENOMIC DNA]</scope>
</reference>
<accession>A0AAY5KK33</accession>
<dbReference type="PANTHER" id="PTHR23022">
    <property type="entry name" value="TRANSPOSABLE ELEMENT-RELATED"/>
    <property type="match status" value="1"/>
</dbReference>
<dbReference type="Gene3D" id="3.30.420.10">
    <property type="entry name" value="Ribonuclease H-like superfamily/Ribonuclease H"/>
    <property type="match status" value="1"/>
</dbReference>
<keyword evidence="2" id="KW-0732">Signal</keyword>
<dbReference type="SUPFAM" id="SSF46689">
    <property type="entry name" value="Homeodomain-like"/>
    <property type="match status" value="1"/>
</dbReference>
<reference evidence="4" key="3">
    <citation type="submission" date="2025-09" db="UniProtKB">
        <authorList>
            <consortium name="Ensembl"/>
        </authorList>
    </citation>
    <scope>IDENTIFICATION</scope>
</reference>
<dbReference type="PANTHER" id="PTHR23022:SF135">
    <property type="entry name" value="SI:DKEY-77F5.3"/>
    <property type="match status" value="1"/>
</dbReference>
<feature type="domain" description="Sleeping Beauty transposase HTH" evidence="3">
    <location>
        <begin position="26"/>
        <end position="75"/>
    </location>
</feature>
<dbReference type="InterPro" id="IPR036397">
    <property type="entry name" value="RNaseH_sf"/>
</dbReference>
<dbReference type="Pfam" id="PF25787">
    <property type="entry name" value="HTH_SB"/>
    <property type="match status" value="1"/>
</dbReference>
<dbReference type="Ensembl" id="ENSELUT00000105249.1">
    <property type="protein sequence ID" value="ENSELUP00000086777.1"/>
    <property type="gene ID" value="ENSELUG00000039788.1"/>
</dbReference>
<dbReference type="Gene3D" id="1.10.10.10">
    <property type="entry name" value="Winged helix-like DNA-binding domain superfamily/Winged helix DNA-binding domain"/>
    <property type="match status" value="1"/>
</dbReference>
<dbReference type="InterPro" id="IPR052338">
    <property type="entry name" value="Transposase_5"/>
</dbReference>
<name>A0AAY5KK33_ESOLU</name>
<evidence type="ECO:0000313" key="5">
    <source>
        <dbReference type="Proteomes" id="UP000265140"/>
    </source>
</evidence>
<dbReference type="GeneTree" id="ENSGT01150000286914"/>